<dbReference type="InterPro" id="IPR037401">
    <property type="entry name" value="SnoaL-like"/>
</dbReference>
<feature type="domain" description="RNA polymerase sigma-70 region 2" evidence="7">
    <location>
        <begin position="49"/>
        <end position="108"/>
    </location>
</feature>
<dbReference type="InterPro" id="IPR032710">
    <property type="entry name" value="NTF2-like_dom_sf"/>
</dbReference>
<dbReference type="InterPro" id="IPR013324">
    <property type="entry name" value="RNA_pol_sigma_r3/r4-like"/>
</dbReference>
<keyword evidence="3" id="KW-0805">Transcription regulation</keyword>
<dbReference type="SUPFAM" id="SSF54427">
    <property type="entry name" value="NTF2-like"/>
    <property type="match status" value="1"/>
</dbReference>
<evidence type="ECO:0000256" key="1">
    <source>
        <dbReference type="ARBA" id="ARBA00010641"/>
    </source>
</evidence>
<dbReference type="Gene3D" id="1.10.10.10">
    <property type="entry name" value="Winged helix-like DNA-binding domain superfamily/Winged helix DNA-binding domain"/>
    <property type="match status" value="1"/>
</dbReference>
<accession>A0ABV9U0R4</accession>
<feature type="domain" description="RNA polymerase sigma factor 70 region 4 type 2" evidence="8">
    <location>
        <begin position="149"/>
        <end position="198"/>
    </location>
</feature>
<proteinExistence type="inferred from homology"/>
<keyword evidence="11" id="KW-1185">Reference proteome</keyword>
<evidence type="ECO:0000313" key="10">
    <source>
        <dbReference type="EMBL" id="MFC4910006.1"/>
    </source>
</evidence>
<feature type="compositionally biased region" description="Basic and acidic residues" evidence="6">
    <location>
        <begin position="18"/>
        <end position="43"/>
    </location>
</feature>
<feature type="domain" description="SnoaL-like" evidence="9">
    <location>
        <begin position="217"/>
        <end position="275"/>
    </location>
</feature>
<dbReference type="InterPro" id="IPR014284">
    <property type="entry name" value="RNA_pol_sigma-70_dom"/>
</dbReference>
<dbReference type="SUPFAM" id="SSF88659">
    <property type="entry name" value="Sigma3 and sigma4 domains of RNA polymerase sigma factors"/>
    <property type="match status" value="1"/>
</dbReference>
<keyword evidence="4" id="KW-0731">Sigma factor</keyword>
<dbReference type="InterPro" id="IPR007627">
    <property type="entry name" value="RNA_pol_sigma70_r2"/>
</dbReference>
<evidence type="ECO:0000256" key="2">
    <source>
        <dbReference type="ARBA" id="ARBA00011344"/>
    </source>
</evidence>
<dbReference type="CDD" id="cd06171">
    <property type="entry name" value="Sigma70_r4"/>
    <property type="match status" value="1"/>
</dbReference>
<protein>
    <submittedName>
        <fullName evidence="10">RNA polymerase sigma factor SigJ</fullName>
    </submittedName>
</protein>
<comment type="caution">
    <text evidence="10">The sequence shown here is derived from an EMBL/GenBank/DDBJ whole genome shotgun (WGS) entry which is preliminary data.</text>
</comment>
<evidence type="ECO:0000259" key="8">
    <source>
        <dbReference type="Pfam" id="PF08281"/>
    </source>
</evidence>
<reference evidence="11" key="1">
    <citation type="journal article" date="2019" name="Int. J. Syst. Evol. Microbiol.">
        <title>The Global Catalogue of Microorganisms (GCM) 10K type strain sequencing project: providing services to taxonomists for standard genome sequencing and annotation.</title>
        <authorList>
            <consortium name="The Broad Institute Genomics Platform"/>
            <consortium name="The Broad Institute Genome Sequencing Center for Infectious Disease"/>
            <person name="Wu L."/>
            <person name="Ma J."/>
        </authorList>
    </citation>
    <scope>NUCLEOTIDE SEQUENCE [LARGE SCALE GENOMIC DNA]</scope>
    <source>
        <strain evidence="11">KLKA75</strain>
    </source>
</reference>
<name>A0ABV9U0R4_9ACTN</name>
<comment type="similarity">
    <text evidence="1">Belongs to the sigma-70 factor family. ECF subfamily.</text>
</comment>
<organism evidence="10 11">
    <name type="scientific">Actinomadura gamaensis</name>
    <dbReference type="NCBI Taxonomy" id="1763541"/>
    <lineage>
        <taxon>Bacteria</taxon>
        <taxon>Bacillati</taxon>
        <taxon>Actinomycetota</taxon>
        <taxon>Actinomycetes</taxon>
        <taxon>Streptosporangiales</taxon>
        <taxon>Thermomonosporaceae</taxon>
        <taxon>Actinomadura</taxon>
    </lineage>
</organism>
<dbReference type="PANTHER" id="PTHR30173">
    <property type="entry name" value="SIGMA 19 FACTOR"/>
    <property type="match status" value="1"/>
</dbReference>
<evidence type="ECO:0000256" key="4">
    <source>
        <dbReference type="ARBA" id="ARBA00023082"/>
    </source>
</evidence>
<sequence>MSDAVVGDGPKHTGLKHTGLEGDKLEGDRLEGDGPEGGKLEGDGLEEFERQRGRLFGLAYRLLGSAAEAEDAVQDAYLRWDRADRAQVESPQAWLTKVVTNLCLNRLALARTTRERYLGPWLPEPVLTDRGALGPLETVEQRESVSMGVLVLLETLSPPQRAVFVLREAFGLPYREIADILDVDEASARQLHRRARAHVGDRRKRFEADKARRGRIVERFLAAAATGDLDGLVRLLAEDATAWADGGGRRAARRPVVGRERFARYLLGLMDRMRDGSRWTDALEHLDPAEIGLDLAEVNGEPGVIVHARGAVLLVAVVEVDEDVVTGLQIVLNPAKLRFAAAQRL</sequence>
<dbReference type="SUPFAM" id="SSF88946">
    <property type="entry name" value="Sigma2 domain of RNA polymerase sigma factors"/>
    <property type="match status" value="1"/>
</dbReference>
<dbReference type="NCBIfam" id="TIGR02937">
    <property type="entry name" value="sigma70-ECF"/>
    <property type="match status" value="1"/>
</dbReference>
<evidence type="ECO:0000259" key="9">
    <source>
        <dbReference type="Pfam" id="PF12680"/>
    </source>
</evidence>
<evidence type="ECO:0000256" key="5">
    <source>
        <dbReference type="ARBA" id="ARBA00023163"/>
    </source>
</evidence>
<evidence type="ECO:0000313" key="11">
    <source>
        <dbReference type="Proteomes" id="UP001595872"/>
    </source>
</evidence>
<dbReference type="RefSeq" id="WP_378257974.1">
    <property type="nucleotide sequence ID" value="NZ_JBHSIT010000006.1"/>
</dbReference>
<dbReference type="Pfam" id="PF04542">
    <property type="entry name" value="Sigma70_r2"/>
    <property type="match status" value="1"/>
</dbReference>
<dbReference type="PANTHER" id="PTHR30173:SF36">
    <property type="entry name" value="ECF RNA POLYMERASE SIGMA FACTOR SIGJ"/>
    <property type="match status" value="1"/>
</dbReference>
<comment type="subunit">
    <text evidence="2">Interacts transiently with the RNA polymerase catalytic core formed by RpoA, RpoB, RpoC and RpoZ (2 alpha, 1 beta, 1 beta' and 1 omega subunit) to form the RNA polymerase holoenzyme that can initiate transcription.</text>
</comment>
<dbReference type="Gene3D" id="3.10.450.50">
    <property type="match status" value="1"/>
</dbReference>
<dbReference type="Pfam" id="PF12680">
    <property type="entry name" value="SnoaL_2"/>
    <property type="match status" value="1"/>
</dbReference>
<dbReference type="Proteomes" id="UP001595872">
    <property type="component" value="Unassembled WGS sequence"/>
</dbReference>
<feature type="region of interest" description="Disordered" evidence="6">
    <location>
        <begin position="1"/>
        <end position="43"/>
    </location>
</feature>
<dbReference type="Pfam" id="PF08281">
    <property type="entry name" value="Sigma70_r4_2"/>
    <property type="match status" value="1"/>
</dbReference>
<evidence type="ECO:0000259" key="7">
    <source>
        <dbReference type="Pfam" id="PF04542"/>
    </source>
</evidence>
<dbReference type="InterPro" id="IPR052704">
    <property type="entry name" value="ECF_Sigma-70_Domain"/>
</dbReference>
<keyword evidence="5" id="KW-0804">Transcription</keyword>
<gene>
    <name evidence="10" type="primary">sigJ</name>
    <name evidence="10" type="ORF">ACFPCY_21975</name>
</gene>
<dbReference type="InterPro" id="IPR036388">
    <property type="entry name" value="WH-like_DNA-bd_sf"/>
</dbReference>
<dbReference type="InterPro" id="IPR013249">
    <property type="entry name" value="RNA_pol_sigma70_r4_t2"/>
</dbReference>
<dbReference type="InterPro" id="IPR013325">
    <property type="entry name" value="RNA_pol_sigma_r2"/>
</dbReference>
<evidence type="ECO:0000256" key="3">
    <source>
        <dbReference type="ARBA" id="ARBA00023015"/>
    </source>
</evidence>
<dbReference type="EMBL" id="JBHSIT010000006">
    <property type="protein sequence ID" value="MFC4910006.1"/>
    <property type="molecule type" value="Genomic_DNA"/>
</dbReference>
<evidence type="ECO:0000256" key="6">
    <source>
        <dbReference type="SAM" id="MobiDB-lite"/>
    </source>
</evidence>
<dbReference type="NCBIfam" id="NF007214">
    <property type="entry name" value="PRK09636.1"/>
    <property type="match status" value="1"/>
</dbReference>
<dbReference type="Gene3D" id="1.10.1740.10">
    <property type="match status" value="1"/>
</dbReference>